<dbReference type="Proteomes" id="UP000649617">
    <property type="component" value="Unassembled WGS sequence"/>
</dbReference>
<feature type="region of interest" description="Disordered" evidence="1">
    <location>
        <begin position="215"/>
        <end position="256"/>
    </location>
</feature>
<gene>
    <name evidence="3" type="primary">ISA3</name>
    <name evidence="3" type="ORF">SPIL2461_LOCUS22844</name>
</gene>
<evidence type="ECO:0000313" key="3">
    <source>
        <dbReference type="EMBL" id="CAE7773640.1"/>
    </source>
</evidence>
<reference evidence="3" key="1">
    <citation type="submission" date="2021-02" db="EMBL/GenBank/DDBJ databases">
        <authorList>
            <person name="Dougan E. K."/>
            <person name="Rhodes N."/>
            <person name="Thang M."/>
            <person name="Chan C."/>
        </authorList>
    </citation>
    <scope>NUCLEOTIDE SEQUENCE</scope>
</reference>
<dbReference type="AlphaFoldDB" id="A0A812YDQ4"/>
<comment type="caution">
    <text evidence="3">The sequence shown here is derived from an EMBL/GenBank/DDBJ whole genome shotgun (WGS) entry which is preliminary data.</text>
</comment>
<accession>A0A812YDQ4</accession>
<organism evidence="3 4">
    <name type="scientific">Symbiodinium pilosum</name>
    <name type="common">Dinoflagellate</name>
    <dbReference type="NCBI Taxonomy" id="2952"/>
    <lineage>
        <taxon>Eukaryota</taxon>
        <taxon>Sar</taxon>
        <taxon>Alveolata</taxon>
        <taxon>Dinophyceae</taxon>
        <taxon>Suessiales</taxon>
        <taxon>Symbiodiniaceae</taxon>
        <taxon>Symbiodinium</taxon>
    </lineage>
</organism>
<feature type="non-terminal residue" evidence="3">
    <location>
        <position position="1"/>
    </location>
</feature>
<feature type="region of interest" description="Disordered" evidence="1">
    <location>
        <begin position="371"/>
        <end position="395"/>
    </location>
</feature>
<feature type="compositionally biased region" description="Low complexity" evidence="1">
    <location>
        <begin position="235"/>
        <end position="256"/>
    </location>
</feature>
<dbReference type="OrthoDB" id="426062at2759"/>
<proteinExistence type="predicted"/>
<feature type="compositionally biased region" description="Acidic residues" evidence="1">
    <location>
        <begin position="384"/>
        <end position="395"/>
    </location>
</feature>
<keyword evidence="4" id="KW-1185">Reference proteome</keyword>
<protein>
    <submittedName>
        <fullName evidence="3">ISA3 protein</fullName>
    </submittedName>
</protein>
<evidence type="ECO:0000256" key="1">
    <source>
        <dbReference type="SAM" id="MobiDB-lite"/>
    </source>
</evidence>
<keyword evidence="2" id="KW-1133">Transmembrane helix</keyword>
<dbReference type="EMBL" id="CAJNIZ010047688">
    <property type="protein sequence ID" value="CAE7773640.1"/>
    <property type="molecule type" value="Genomic_DNA"/>
</dbReference>
<sequence length="395" mass="44960">LCVAWRCVLVLLHVDSGLHTPAQLGLSFAETAFYLRARGWDQFALACILSQVYTAAMAITLCVVLEYYLRQRFEAQFRSSDAESITSGFRRMLRGICDGEVLLDGNWKVQGSNCLNRLLSTQDQLREKDFQDLLMQEEDEQRRFKDFMANSTGHEQGLLDLAPACMRVSLVDSHQARIGVDVYHVALPHLYGSEEPYHLLAIKEDMEQLPEATPLTKLHHMPSSTHSTSRRKASSKPARSVRSVRSARSSQSEGGGSLLQSLPLLAGMVLLLDTASEQQDIRQVHLKYKRHSEMPSLRKFTRPTDFETLRRLLCSYDRELKDPNSRPRHLPPVWIRMLEEQSRYMLARQATLSTTGQGKHRKLWLSLSDFRSNEQEPAPSELPEISEGEPLDEVP</sequence>
<keyword evidence="2" id="KW-0812">Transmembrane</keyword>
<evidence type="ECO:0000313" key="4">
    <source>
        <dbReference type="Proteomes" id="UP000649617"/>
    </source>
</evidence>
<name>A0A812YDQ4_SYMPI</name>
<evidence type="ECO:0000256" key="2">
    <source>
        <dbReference type="SAM" id="Phobius"/>
    </source>
</evidence>
<feature type="transmembrane region" description="Helical" evidence="2">
    <location>
        <begin position="43"/>
        <end position="69"/>
    </location>
</feature>
<keyword evidence="2" id="KW-0472">Membrane</keyword>